<keyword evidence="2" id="KW-1185">Reference proteome</keyword>
<reference evidence="1 2" key="1">
    <citation type="submission" date="2015-01" db="EMBL/GenBank/DDBJ databases">
        <title>Evolution of Trichinella species and genotypes.</title>
        <authorList>
            <person name="Korhonen P.K."/>
            <person name="Edoardo P."/>
            <person name="Giuseppe L.R."/>
            <person name="Gasser R.B."/>
        </authorList>
    </citation>
    <scope>NUCLEOTIDE SEQUENCE [LARGE SCALE GENOMIC DNA]</scope>
    <source>
        <strain evidence="1">ISS1029</strain>
    </source>
</reference>
<comment type="caution">
    <text evidence="1">The sequence shown here is derived from an EMBL/GenBank/DDBJ whole genome shotgun (WGS) entry which is preliminary data.</text>
</comment>
<protein>
    <submittedName>
        <fullName evidence="1">Uncharacterized protein</fullName>
    </submittedName>
</protein>
<evidence type="ECO:0000313" key="2">
    <source>
        <dbReference type="Proteomes" id="UP000055024"/>
    </source>
</evidence>
<accession>A0A0V1HDH5</accession>
<name>A0A0V1HDH5_9BILA</name>
<sequence length="59" mass="6533">MVCFHMAVKDQCAASDRKQGNPECPELSVTSLIIHKRFLRMKYAGNPNKLKLTPVTSGA</sequence>
<dbReference type="Proteomes" id="UP000055024">
    <property type="component" value="Unassembled WGS sequence"/>
</dbReference>
<gene>
    <name evidence="1" type="ORF">T11_12573</name>
</gene>
<organism evidence="1 2">
    <name type="scientific">Trichinella zimbabwensis</name>
    <dbReference type="NCBI Taxonomy" id="268475"/>
    <lineage>
        <taxon>Eukaryota</taxon>
        <taxon>Metazoa</taxon>
        <taxon>Ecdysozoa</taxon>
        <taxon>Nematoda</taxon>
        <taxon>Enoplea</taxon>
        <taxon>Dorylaimia</taxon>
        <taxon>Trichinellida</taxon>
        <taxon>Trichinellidae</taxon>
        <taxon>Trichinella</taxon>
    </lineage>
</organism>
<evidence type="ECO:0000313" key="1">
    <source>
        <dbReference type="EMBL" id="KRZ08196.1"/>
    </source>
</evidence>
<dbReference type="EMBL" id="JYDP01000090">
    <property type="protein sequence ID" value="KRZ08196.1"/>
    <property type="molecule type" value="Genomic_DNA"/>
</dbReference>
<dbReference type="AlphaFoldDB" id="A0A0V1HDH5"/>
<proteinExistence type="predicted"/>